<feature type="compositionally biased region" description="Low complexity" evidence="1">
    <location>
        <begin position="53"/>
        <end position="85"/>
    </location>
</feature>
<dbReference type="Proteomes" id="UP000485058">
    <property type="component" value="Unassembled WGS sequence"/>
</dbReference>
<evidence type="ECO:0000256" key="1">
    <source>
        <dbReference type="SAM" id="MobiDB-lite"/>
    </source>
</evidence>
<feature type="region of interest" description="Disordered" evidence="1">
    <location>
        <begin position="51"/>
        <end position="88"/>
    </location>
</feature>
<comment type="caution">
    <text evidence="2">The sequence shown here is derived from an EMBL/GenBank/DDBJ whole genome shotgun (WGS) entry which is preliminary data.</text>
</comment>
<evidence type="ECO:0000313" key="2">
    <source>
        <dbReference type="EMBL" id="GFH23651.1"/>
    </source>
</evidence>
<gene>
    <name evidence="2" type="ORF">HaLaN_21295</name>
</gene>
<sequence>MPHRAKRYLAESAKMAELELEATGIITAPLEQLLCRYFRPIHITNAGGHQQLGGAASPAGAQGGAASPAGAQGGAASPAANPAGAKLSTNKAGCTTHGIIWQIVIEPTTSLELHRLQRHDNDASYTPAYLQRHDNDASYTPVDQLAASASEDNNATLHASLAVRVHGARPVDTSSAILADSA</sequence>
<feature type="non-terminal residue" evidence="2">
    <location>
        <position position="182"/>
    </location>
</feature>
<proteinExistence type="predicted"/>
<keyword evidence="3" id="KW-1185">Reference proteome</keyword>
<reference evidence="2 3" key="1">
    <citation type="submission" date="2020-02" db="EMBL/GenBank/DDBJ databases">
        <title>Draft genome sequence of Haematococcus lacustris strain NIES-144.</title>
        <authorList>
            <person name="Morimoto D."/>
            <person name="Nakagawa S."/>
            <person name="Yoshida T."/>
            <person name="Sawayama S."/>
        </authorList>
    </citation>
    <scope>NUCLEOTIDE SEQUENCE [LARGE SCALE GENOMIC DNA]</scope>
    <source>
        <strain evidence="2 3">NIES-144</strain>
    </source>
</reference>
<name>A0A699ZNB5_HAELA</name>
<organism evidence="2 3">
    <name type="scientific">Haematococcus lacustris</name>
    <name type="common">Green alga</name>
    <name type="synonym">Haematococcus pluvialis</name>
    <dbReference type="NCBI Taxonomy" id="44745"/>
    <lineage>
        <taxon>Eukaryota</taxon>
        <taxon>Viridiplantae</taxon>
        <taxon>Chlorophyta</taxon>
        <taxon>core chlorophytes</taxon>
        <taxon>Chlorophyceae</taxon>
        <taxon>CS clade</taxon>
        <taxon>Chlamydomonadales</taxon>
        <taxon>Haematococcaceae</taxon>
        <taxon>Haematococcus</taxon>
    </lineage>
</organism>
<feature type="non-terminal residue" evidence="2">
    <location>
        <position position="1"/>
    </location>
</feature>
<dbReference type="AlphaFoldDB" id="A0A699ZNB5"/>
<dbReference type="EMBL" id="BLLF01002324">
    <property type="protein sequence ID" value="GFH23651.1"/>
    <property type="molecule type" value="Genomic_DNA"/>
</dbReference>
<accession>A0A699ZNB5</accession>
<protein>
    <submittedName>
        <fullName evidence="2">Uncharacterized protein</fullName>
    </submittedName>
</protein>
<evidence type="ECO:0000313" key="3">
    <source>
        <dbReference type="Proteomes" id="UP000485058"/>
    </source>
</evidence>